<comment type="subcellular location">
    <subcellularLocation>
        <location evidence="1 9">Cell outer membrane</location>
        <topology evidence="1 9">Multi-pass membrane protein</topology>
    </subcellularLocation>
</comment>
<dbReference type="Pfam" id="PF07715">
    <property type="entry name" value="Plug"/>
    <property type="match status" value="1"/>
</dbReference>
<evidence type="ECO:0000256" key="2">
    <source>
        <dbReference type="ARBA" id="ARBA00022448"/>
    </source>
</evidence>
<dbReference type="SUPFAM" id="SSF56935">
    <property type="entry name" value="Porins"/>
    <property type="match status" value="1"/>
</dbReference>
<feature type="signal peptide" evidence="12">
    <location>
        <begin position="1"/>
        <end position="29"/>
    </location>
</feature>
<dbReference type="InterPro" id="IPR010917">
    <property type="entry name" value="TonB_rcpt_CS"/>
</dbReference>
<evidence type="ECO:0000259" key="14">
    <source>
        <dbReference type="Pfam" id="PF07715"/>
    </source>
</evidence>
<organism evidence="15 16">
    <name type="scientific">Novosphingobium beihaiensis</name>
    <dbReference type="NCBI Taxonomy" id="2930389"/>
    <lineage>
        <taxon>Bacteria</taxon>
        <taxon>Pseudomonadati</taxon>
        <taxon>Pseudomonadota</taxon>
        <taxon>Alphaproteobacteria</taxon>
        <taxon>Sphingomonadales</taxon>
        <taxon>Sphingomonadaceae</taxon>
        <taxon>Novosphingobium</taxon>
    </lineage>
</organism>
<dbReference type="Proteomes" id="UP001202281">
    <property type="component" value="Unassembled WGS sequence"/>
</dbReference>
<evidence type="ECO:0000256" key="9">
    <source>
        <dbReference type="PROSITE-ProRule" id="PRU01360"/>
    </source>
</evidence>
<accession>A0ABT0BVE0</accession>
<dbReference type="InterPro" id="IPR037066">
    <property type="entry name" value="Plug_dom_sf"/>
</dbReference>
<dbReference type="EMBL" id="JALHLG010000057">
    <property type="protein sequence ID" value="MCJ2189002.1"/>
    <property type="molecule type" value="Genomic_DNA"/>
</dbReference>
<dbReference type="Gene3D" id="2.40.170.20">
    <property type="entry name" value="TonB-dependent receptor, beta-barrel domain"/>
    <property type="match status" value="1"/>
</dbReference>
<dbReference type="PANTHER" id="PTHR47234:SF2">
    <property type="entry name" value="TONB-DEPENDENT RECEPTOR"/>
    <property type="match status" value="1"/>
</dbReference>
<evidence type="ECO:0000256" key="12">
    <source>
        <dbReference type="SAM" id="SignalP"/>
    </source>
</evidence>
<keyword evidence="4 9" id="KW-0812">Transmembrane</keyword>
<evidence type="ECO:0000256" key="4">
    <source>
        <dbReference type="ARBA" id="ARBA00022692"/>
    </source>
</evidence>
<dbReference type="InterPro" id="IPR036942">
    <property type="entry name" value="Beta-barrel_TonB_sf"/>
</dbReference>
<feature type="chain" id="PRO_5046193282" evidence="12">
    <location>
        <begin position="30"/>
        <end position="1001"/>
    </location>
</feature>
<evidence type="ECO:0000256" key="11">
    <source>
        <dbReference type="RuleBase" id="RU003357"/>
    </source>
</evidence>
<keyword evidence="16" id="KW-1185">Reference proteome</keyword>
<evidence type="ECO:0000256" key="7">
    <source>
        <dbReference type="ARBA" id="ARBA00023136"/>
    </source>
</evidence>
<feature type="domain" description="TonB-dependent receptor-like beta-barrel" evidence="13">
    <location>
        <begin position="432"/>
        <end position="967"/>
    </location>
</feature>
<evidence type="ECO:0000313" key="15">
    <source>
        <dbReference type="EMBL" id="MCJ2189002.1"/>
    </source>
</evidence>
<keyword evidence="15" id="KW-0675">Receptor</keyword>
<evidence type="ECO:0000256" key="10">
    <source>
        <dbReference type="PROSITE-ProRule" id="PRU10144"/>
    </source>
</evidence>
<keyword evidence="3 9" id="KW-1134">Transmembrane beta strand</keyword>
<protein>
    <submittedName>
        <fullName evidence="15">TonB-dependent receptor</fullName>
    </submittedName>
</protein>
<dbReference type="Gene3D" id="2.170.130.10">
    <property type="entry name" value="TonB-dependent receptor, plug domain"/>
    <property type="match status" value="1"/>
</dbReference>
<keyword evidence="6 11" id="KW-0798">TonB box</keyword>
<evidence type="ECO:0000259" key="13">
    <source>
        <dbReference type="Pfam" id="PF00593"/>
    </source>
</evidence>
<evidence type="ECO:0000256" key="8">
    <source>
        <dbReference type="ARBA" id="ARBA00023237"/>
    </source>
</evidence>
<feature type="domain" description="TonB-dependent receptor plug" evidence="14">
    <location>
        <begin position="65"/>
        <end position="185"/>
    </location>
</feature>
<keyword evidence="8 9" id="KW-0998">Cell outer membrane</keyword>
<dbReference type="Pfam" id="PF00593">
    <property type="entry name" value="TonB_dep_Rec_b-barrel"/>
    <property type="match status" value="1"/>
</dbReference>
<comment type="caution">
    <text evidence="15">The sequence shown here is derived from an EMBL/GenBank/DDBJ whole genome shotgun (WGS) entry which is preliminary data.</text>
</comment>
<evidence type="ECO:0000256" key="3">
    <source>
        <dbReference type="ARBA" id="ARBA00022452"/>
    </source>
</evidence>
<gene>
    <name evidence="15" type="ORF">MTR66_19555</name>
</gene>
<evidence type="ECO:0000256" key="5">
    <source>
        <dbReference type="ARBA" id="ARBA00022729"/>
    </source>
</evidence>
<keyword evidence="7 9" id="KW-0472">Membrane</keyword>
<dbReference type="InterPro" id="IPR000531">
    <property type="entry name" value="Beta-barrel_TonB"/>
</dbReference>
<evidence type="ECO:0000256" key="1">
    <source>
        <dbReference type="ARBA" id="ARBA00004571"/>
    </source>
</evidence>
<dbReference type="InterPro" id="IPR039426">
    <property type="entry name" value="TonB-dep_rcpt-like"/>
</dbReference>
<proteinExistence type="inferred from homology"/>
<dbReference type="PROSITE" id="PS01156">
    <property type="entry name" value="TONB_DEPENDENT_REC_2"/>
    <property type="match status" value="1"/>
</dbReference>
<dbReference type="InterPro" id="IPR012910">
    <property type="entry name" value="Plug_dom"/>
</dbReference>
<sequence>MTLFARSNRFRAGLLITTCFTGMPLAAHAQTAAPVSGPASDEAIASEIVVVGSQIKNLKTAGELPVSVVTGDDIDAIAPTSAADLLQALPANGTMDFNGTDTVSGGVHSARGDVASVNLRSIGSGNTLVLLNGRRLVQHPGTQTEDSVPVSTVNMNTLPVNGIKRMEVLHDGASAIYGSDAVAGVINTVLDDSFEGLRVTGEMGFAENTDKMKFSGNLQGGWTFNEGRTHVSLSLSYYKATRVWASELGYAGASDRRGFVEDTAFAGDTSFDNRSSSTPWGQFTASEGVAGLTSSGGVFHIQPATASGCSGALGDGLCIADGSLPRALRYNINQSRTMSPGVKRGNAFAFITHDFGDFEFYSELGYYRARTDEYRGESSILSSARFNISRDAYWNPLGAAGNANRIDGYGIPDEGLDVTLTNYRVVDAGPRHIRVDNESFRLLGGFRGAIGNWDWDTAALYSEATTKDVTFDRVSNTLFSAALNRTDSSAYNPFNGANPAAPNWGDATPNPQDTIDSFLVDVTRHGKTTLALADFKVSNGSFLSLPGGDAGLALGGEWRRTSFSEDYDDRLDGTINYIDAVSGEMINQSDIMGSSVADDSSGSRNVFSAFSELAIPLVSRDMNVPLVRALNLQVAGRYEHYSDVGSVFRPKFAASWYPFDQLQIRASYAEGFRAPNLEQLNTEVTTRVSTVIDYYRCQASVNKGDIASLGACSGNDRVEERRYGNSDLKPEKNASYSIGAVFTPSRRWTFTVDYWHIKQRNLVGIFGAENIAALDYVSRLQGNGGLAGIHRTSPTADDIDFYQGSGLDPIGEIDKIDDVFTNLDTRTSAGIDFGVYYQPPETPLGTFDIKLNASYLDKAYQGLSGQAQLIQSVLGDSIPLEAVGDLIEQDGRPKWQASGTLTWKKGGWAAGLFGRYVGSYYDTGVVQDETGEYWKVDDWFTMNLYLQHTFQDGPVEGSRIRFGVRNLLDSKPPFLDATYGYDATLASAEGRFFYTSIQASF</sequence>
<dbReference type="PROSITE" id="PS52016">
    <property type="entry name" value="TONB_DEPENDENT_REC_3"/>
    <property type="match status" value="1"/>
</dbReference>
<keyword evidence="5 12" id="KW-0732">Signal</keyword>
<feature type="short sequence motif" description="TonB C-terminal box" evidence="10">
    <location>
        <begin position="984"/>
        <end position="1001"/>
    </location>
</feature>
<keyword evidence="2 9" id="KW-0813">Transport</keyword>
<dbReference type="PANTHER" id="PTHR47234">
    <property type="match status" value="1"/>
</dbReference>
<evidence type="ECO:0000256" key="6">
    <source>
        <dbReference type="ARBA" id="ARBA00023077"/>
    </source>
</evidence>
<reference evidence="15 16" key="1">
    <citation type="submission" date="2022-04" db="EMBL/GenBank/DDBJ databases">
        <title>Identification of a novel bacterium isolated from mangrove sediments.</title>
        <authorList>
            <person name="Pan X."/>
        </authorList>
    </citation>
    <scope>NUCLEOTIDE SEQUENCE [LARGE SCALE GENOMIC DNA]</scope>
    <source>
        <strain evidence="15 16">B2638</strain>
    </source>
</reference>
<dbReference type="RefSeq" id="WP_243924108.1">
    <property type="nucleotide sequence ID" value="NZ_JALHLG010000057.1"/>
</dbReference>
<comment type="similarity">
    <text evidence="9 11">Belongs to the TonB-dependent receptor family.</text>
</comment>
<name>A0ABT0BVE0_9SPHN</name>
<evidence type="ECO:0000313" key="16">
    <source>
        <dbReference type="Proteomes" id="UP001202281"/>
    </source>
</evidence>